<sequence>MDAQSSRAIYRGYWLRPLGIGGNAKYVAQTELESRRMSTYMNEPARAGNFLVDGADQSTDHTARMAAYIAKIDPQINGGGTAQVIEDET</sequence>
<comment type="caution">
    <text evidence="1">The sequence shown here is derived from an EMBL/GenBank/DDBJ whole genome shotgun (WGS) entry which is preliminary data.</text>
</comment>
<keyword evidence="2" id="KW-1185">Reference proteome</keyword>
<dbReference type="AlphaFoldDB" id="A0A428T140"/>
<protein>
    <submittedName>
        <fullName evidence="1">Uncharacterized protein</fullName>
    </submittedName>
</protein>
<name>A0A428T140_9HYPO</name>
<gene>
    <name evidence="1" type="ORF">CEP52_011897</name>
</gene>
<accession>A0A428T140</accession>
<organism evidence="1 2">
    <name type="scientific">Fusarium oligoseptatum</name>
    <dbReference type="NCBI Taxonomy" id="2604345"/>
    <lineage>
        <taxon>Eukaryota</taxon>
        <taxon>Fungi</taxon>
        <taxon>Dikarya</taxon>
        <taxon>Ascomycota</taxon>
        <taxon>Pezizomycotina</taxon>
        <taxon>Sordariomycetes</taxon>
        <taxon>Hypocreomycetidae</taxon>
        <taxon>Hypocreales</taxon>
        <taxon>Nectriaceae</taxon>
        <taxon>Fusarium</taxon>
        <taxon>Fusarium solani species complex</taxon>
    </lineage>
</organism>
<proteinExistence type="predicted"/>
<evidence type="ECO:0000313" key="1">
    <source>
        <dbReference type="EMBL" id="RSL95763.1"/>
    </source>
</evidence>
<evidence type="ECO:0000313" key="2">
    <source>
        <dbReference type="Proteomes" id="UP000287144"/>
    </source>
</evidence>
<dbReference type="EMBL" id="NKCK01000148">
    <property type="protein sequence ID" value="RSL95763.1"/>
    <property type="molecule type" value="Genomic_DNA"/>
</dbReference>
<reference evidence="1 2" key="1">
    <citation type="submission" date="2017-06" db="EMBL/GenBank/DDBJ databases">
        <title>Comparative genomic analysis of Ambrosia Fusariam Clade fungi.</title>
        <authorList>
            <person name="Stajich J.E."/>
            <person name="Carrillo J."/>
            <person name="Kijimoto T."/>
            <person name="Eskalen A."/>
            <person name="O'Donnell K."/>
            <person name="Kasson M."/>
        </authorList>
    </citation>
    <scope>NUCLEOTIDE SEQUENCE [LARGE SCALE GENOMIC DNA]</scope>
    <source>
        <strain evidence="1 2">NRRL62579</strain>
    </source>
</reference>
<dbReference type="Proteomes" id="UP000287144">
    <property type="component" value="Unassembled WGS sequence"/>
</dbReference>